<keyword evidence="10" id="KW-0436">Ligase</keyword>
<sequence>MKPSLIPAEQASRFYRHWLNADREKRESEIQSLIHSPLHRLDLPALLQHEIGNGYSLPRAMRRIRNLLICAIIERDLSGKADLSEVVETMTLFAEFAIRTHLDSLYEELTETHGTPVGAHSGKKQKMIVLGMGKLGGRELNVSSDIDLIFVYPENGETVATRSGQRTLSNQEFFTRLGKRFIKALSEIAEDGFTFRVDMALRPNGASGPLVASIGMVEQYLIVQGREWERYAWIKARAITGDPEDIETLGHIVRPFIYRRYLDFSVIDAIRNLHQQIRADVVRQEKLHPERSNNIKLGRGGIREIEFLAQMFQLIRGGRDPALQDRSTRNTLHILAEKRQLDEKTAEALLNSYTFLRDLEHRIQYLDDAQTHSLPSNEEDLLLVANAMGMHTAAELLETWQKHREFVSGQFDAIFSDKSGSHDQSKAVIPQPLLASQTEEEQIHFLQTKFETLDFQDPESAARRMLAFWKTNRILSLSDNNRAKLISLVNSLLPELRNAHEPLVTLGRLLDFFESIARRTAYLSLLTEYPAAAKRLLHMLDASEWAARYLTRHPILLDELLDARTLMAPPDWSFFTSELDSQLENQRGDTELLMDTLREAHHAQLFRFLAQDLAGGLTVERLADHLSKLADIMVEATLREVWRAMPKRHRDTPRFAVIAYGKLGGKELGYASDLDLIFLYDDDHPDAPMLYTRLAQRFITWMTSPTSAGILFDIDVALRPDGASGLMVSSFESFERYQNESAWAWEHQALTRARFCAGDETIGNRFEALRNRILRQQRPPAWLKEEILKMRQRIHDAHPNHSGLFDLKHDAGGMIDIEFIVQYLVLEYSRQYPELTENFGNIALLKMSEKLGLVPKESGEKVSAIYRLFRKWQHQIRMQGADQAKVKPERATEQSNEVKKLWKQVFGQPSN</sequence>
<keyword evidence="6 7" id="KW-0511">Multifunctional enzyme</keyword>
<comment type="cofactor">
    <cofactor evidence="7">
        <name>Mg(2+)</name>
        <dbReference type="ChEBI" id="CHEBI:18420"/>
    </cofactor>
</comment>
<dbReference type="RefSeq" id="WP_269316105.1">
    <property type="nucleotide sequence ID" value="NZ_CP098251.1"/>
</dbReference>
<dbReference type="FunFam" id="3.30.460.10:FF:000009">
    <property type="entry name" value="Bifunctional glutamine synthetase adenylyltransferase/adenylyl-removing enzyme"/>
    <property type="match status" value="1"/>
</dbReference>
<comment type="catalytic activity">
    <reaction evidence="7">
        <text>[glutamine synthetase]-O(4)-(5'-adenylyl)-L-tyrosine + phosphate = [glutamine synthetase]-L-tyrosine + ADP</text>
        <dbReference type="Rhea" id="RHEA:43716"/>
        <dbReference type="Rhea" id="RHEA-COMP:10660"/>
        <dbReference type="Rhea" id="RHEA-COMP:10661"/>
        <dbReference type="ChEBI" id="CHEBI:43474"/>
        <dbReference type="ChEBI" id="CHEBI:46858"/>
        <dbReference type="ChEBI" id="CHEBI:83624"/>
        <dbReference type="ChEBI" id="CHEBI:456216"/>
        <dbReference type="EC" id="2.7.7.89"/>
    </reaction>
</comment>
<dbReference type="GO" id="GO:0005829">
    <property type="term" value="C:cytosol"/>
    <property type="evidence" value="ECO:0007669"/>
    <property type="project" value="TreeGrafter"/>
</dbReference>
<dbReference type="GO" id="GO:0047388">
    <property type="term" value="F:[glutamine synthetase]-adenylyl-L-tyrosine phosphorylase activity"/>
    <property type="evidence" value="ECO:0007669"/>
    <property type="project" value="UniProtKB-EC"/>
</dbReference>
<protein>
    <recommendedName>
        <fullName evidence="7">Bifunctional glutamine synthetase adenylyltransferase/adenylyl-removing enzyme</fullName>
    </recommendedName>
    <alternativeName>
        <fullName evidence="7">ATP:glutamine synthetase adenylyltransferase</fullName>
    </alternativeName>
    <alternativeName>
        <fullName evidence="7">ATase</fullName>
    </alternativeName>
    <domain>
        <recommendedName>
            <fullName evidence="7">Glutamine synthetase adenylyl-L-tyrosine phosphorylase</fullName>
            <ecNumber evidence="7">2.7.7.89</ecNumber>
        </recommendedName>
        <alternativeName>
            <fullName evidence="7">Adenylyl removase</fullName>
            <shortName evidence="7">AR</shortName>
            <shortName evidence="7">AT-N</shortName>
        </alternativeName>
    </domain>
    <domain>
        <recommendedName>
            <fullName evidence="7">Glutamine synthetase adenylyl transferase</fullName>
            <ecNumber evidence="7">2.7.7.42</ecNumber>
        </recommendedName>
        <alternativeName>
            <fullName evidence="7">Adenylyl transferase</fullName>
            <shortName evidence="7">AT</shortName>
            <shortName evidence="7">AT-C</shortName>
        </alternativeName>
    </domain>
</protein>
<dbReference type="InterPro" id="IPR005190">
    <property type="entry name" value="GlnE_rpt_dom"/>
</dbReference>
<dbReference type="EMBL" id="CP098251">
    <property type="protein sequence ID" value="WAV91575.1"/>
    <property type="molecule type" value="Genomic_DNA"/>
</dbReference>
<dbReference type="FunFam" id="1.20.120.330:FF:000005">
    <property type="entry name" value="Bifunctional glutamine synthetase adenylyltransferase/adenylyl-removing enzyme"/>
    <property type="match status" value="1"/>
</dbReference>
<dbReference type="HAMAP" id="MF_00802">
    <property type="entry name" value="GlnE"/>
    <property type="match status" value="1"/>
</dbReference>
<dbReference type="Pfam" id="PF03710">
    <property type="entry name" value="GlnE"/>
    <property type="match status" value="2"/>
</dbReference>
<keyword evidence="4 7" id="KW-0067">ATP-binding</keyword>
<dbReference type="GO" id="GO:0008882">
    <property type="term" value="F:[glutamate-ammonia-ligase] adenylyltransferase activity"/>
    <property type="evidence" value="ECO:0007669"/>
    <property type="project" value="UniProtKB-UniRule"/>
</dbReference>
<dbReference type="GO" id="GO:0000287">
    <property type="term" value="F:magnesium ion binding"/>
    <property type="evidence" value="ECO:0007669"/>
    <property type="project" value="UniProtKB-UniRule"/>
</dbReference>
<proteinExistence type="inferred from homology"/>
<dbReference type="GO" id="GO:0000820">
    <property type="term" value="P:regulation of glutamine family amino acid metabolic process"/>
    <property type="evidence" value="ECO:0007669"/>
    <property type="project" value="UniProtKB-UniRule"/>
</dbReference>
<dbReference type="Gene3D" id="3.30.460.10">
    <property type="entry name" value="Beta Polymerase, domain 2"/>
    <property type="match status" value="2"/>
</dbReference>
<dbReference type="AlphaFoldDB" id="A0A9E9NTJ4"/>
<dbReference type="Pfam" id="PF08335">
    <property type="entry name" value="GlnD_UR_UTase"/>
    <property type="match status" value="2"/>
</dbReference>
<dbReference type="PANTHER" id="PTHR30621">
    <property type="entry name" value="GLUTAMINE SYNTHETASE ADENYLYLTRANSFERASE"/>
    <property type="match status" value="1"/>
</dbReference>
<dbReference type="GO" id="GO:0016874">
    <property type="term" value="F:ligase activity"/>
    <property type="evidence" value="ECO:0007669"/>
    <property type="project" value="UniProtKB-KW"/>
</dbReference>
<dbReference type="GO" id="GO:0005524">
    <property type="term" value="F:ATP binding"/>
    <property type="evidence" value="ECO:0007669"/>
    <property type="project" value="UniProtKB-UniRule"/>
</dbReference>
<evidence type="ECO:0000259" key="8">
    <source>
        <dbReference type="Pfam" id="PF03710"/>
    </source>
</evidence>
<feature type="region of interest" description="Adenylyl transferase" evidence="7">
    <location>
        <begin position="438"/>
        <end position="911"/>
    </location>
</feature>
<keyword evidence="5 7" id="KW-0460">Magnesium</keyword>
<dbReference type="NCBIfam" id="NF008292">
    <property type="entry name" value="PRK11072.1"/>
    <property type="match status" value="1"/>
</dbReference>
<comment type="similarity">
    <text evidence="7">Belongs to the GlnE family.</text>
</comment>
<feature type="domain" description="Glutamate-ammonia ligase adenylyltransferase repeated" evidence="8">
    <location>
        <begin position="534"/>
        <end position="768"/>
    </location>
</feature>
<reference evidence="10" key="1">
    <citation type="journal article" date="2022" name="Front. Microbiol.">
        <title>New perspectives on an old grouping: The genomic and phenotypic variability of Oxalobacter formigenes and the implications for calcium oxalate stone prevention.</title>
        <authorList>
            <person name="Chmiel J.A."/>
            <person name="Carr C."/>
            <person name="Stuivenberg G.A."/>
            <person name="Venema R."/>
            <person name="Chanyi R.M."/>
            <person name="Al K.F."/>
            <person name="Giguere D."/>
            <person name="Say H."/>
            <person name="Akouris P.P."/>
            <person name="Dominguez Romero S.A."/>
            <person name="Kwong A."/>
            <person name="Tai V."/>
            <person name="Koval S.F."/>
            <person name="Razvi H."/>
            <person name="Bjazevic J."/>
            <person name="Burton J.P."/>
        </authorList>
    </citation>
    <scope>NUCLEOTIDE SEQUENCE</scope>
    <source>
        <strain evidence="10">OxK</strain>
    </source>
</reference>
<accession>A0A9E9NTJ4</accession>
<dbReference type="EC" id="2.7.7.42" evidence="7"/>
<dbReference type="EC" id="2.7.7.89" evidence="7"/>
<keyword evidence="2 7" id="KW-0548">Nucleotidyltransferase</keyword>
<dbReference type="InterPro" id="IPR023057">
    <property type="entry name" value="GlnE"/>
</dbReference>
<feature type="region of interest" description="Adenylyl removase" evidence="7">
    <location>
        <begin position="1"/>
        <end position="433"/>
    </location>
</feature>
<name>A0A9E9NTJ4_9BURK</name>
<evidence type="ECO:0000256" key="6">
    <source>
        <dbReference type="ARBA" id="ARBA00023268"/>
    </source>
</evidence>
<evidence type="ECO:0000256" key="7">
    <source>
        <dbReference type="HAMAP-Rule" id="MF_00802"/>
    </source>
</evidence>
<dbReference type="CDD" id="cd05401">
    <property type="entry name" value="NT_GlnE_GlnD_like"/>
    <property type="match status" value="2"/>
</dbReference>
<dbReference type="SUPFAM" id="SSF81593">
    <property type="entry name" value="Nucleotidyltransferase substrate binding subunit/domain"/>
    <property type="match status" value="2"/>
</dbReference>
<evidence type="ECO:0000259" key="9">
    <source>
        <dbReference type="Pfam" id="PF08335"/>
    </source>
</evidence>
<comment type="catalytic activity">
    <reaction evidence="7">
        <text>[glutamine synthetase]-L-tyrosine + ATP = [glutamine synthetase]-O(4)-(5'-adenylyl)-L-tyrosine + diphosphate</text>
        <dbReference type="Rhea" id="RHEA:18589"/>
        <dbReference type="Rhea" id="RHEA-COMP:10660"/>
        <dbReference type="Rhea" id="RHEA-COMP:10661"/>
        <dbReference type="ChEBI" id="CHEBI:30616"/>
        <dbReference type="ChEBI" id="CHEBI:33019"/>
        <dbReference type="ChEBI" id="CHEBI:46858"/>
        <dbReference type="ChEBI" id="CHEBI:83624"/>
        <dbReference type="EC" id="2.7.7.42"/>
    </reaction>
</comment>
<evidence type="ECO:0000256" key="4">
    <source>
        <dbReference type="ARBA" id="ARBA00022840"/>
    </source>
</evidence>
<dbReference type="SUPFAM" id="SSF81301">
    <property type="entry name" value="Nucleotidyltransferase"/>
    <property type="match status" value="2"/>
</dbReference>
<feature type="domain" description="Glutamate-ammonia ligase adenylyltransferase repeated" evidence="8">
    <location>
        <begin position="56"/>
        <end position="244"/>
    </location>
</feature>
<feature type="domain" description="PII-uridylyltransferase/Glutamine-synthetase adenylyltransferase" evidence="9">
    <location>
        <begin position="272"/>
        <end position="414"/>
    </location>
</feature>
<keyword evidence="1 7" id="KW-0808">Transferase</keyword>
<gene>
    <name evidence="7 10" type="primary">glnE</name>
    <name evidence="10" type="ORF">NB646_02100</name>
</gene>
<dbReference type="PANTHER" id="PTHR30621:SF0">
    <property type="entry name" value="BIFUNCTIONAL GLUTAMINE SYNTHETASE ADENYLYLTRANSFERASE_ADENYLYL-REMOVING ENZYME"/>
    <property type="match status" value="1"/>
</dbReference>
<evidence type="ECO:0000256" key="1">
    <source>
        <dbReference type="ARBA" id="ARBA00022679"/>
    </source>
</evidence>
<evidence type="ECO:0000256" key="5">
    <source>
        <dbReference type="ARBA" id="ARBA00022842"/>
    </source>
</evidence>
<evidence type="ECO:0000256" key="2">
    <source>
        <dbReference type="ARBA" id="ARBA00022695"/>
    </source>
</evidence>
<evidence type="ECO:0000256" key="3">
    <source>
        <dbReference type="ARBA" id="ARBA00022741"/>
    </source>
</evidence>
<dbReference type="InterPro" id="IPR043519">
    <property type="entry name" value="NT_sf"/>
</dbReference>
<comment type="function">
    <text evidence="7">Involved in the regulation of glutamine synthetase GlnA, a key enzyme in the process to assimilate ammonia. When cellular nitrogen levels are high, the C-terminal adenylyl transferase (AT) inactivates GlnA by covalent transfer of an adenylyl group from ATP to specific tyrosine residue of GlnA, thus reducing its activity. Conversely, when nitrogen levels are low, the N-terminal adenylyl removase (AR) activates GlnA by removing the adenylyl group by phosphorolysis, increasing its activity. The regulatory region of GlnE binds the signal transduction protein PII (GlnB) which indicates the nitrogen status of the cell.</text>
</comment>
<dbReference type="InterPro" id="IPR013546">
    <property type="entry name" value="PII_UdlTrfase/GS_AdlTrfase"/>
</dbReference>
<dbReference type="Proteomes" id="UP001164819">
    <property type="component" value="Chromosome"/>
</dbReference>
<evidence type="ECO:0000313" key="10">
    <source>
        <dbReference type="EMBL" id="WAV91575.1"/>
    </source>
</evidence>
<dbReference type="Gene3D" id="1.20.120.330">
    <property type="entry name" value="Nucleotidyltransferases domain 2"/>
    <property type="match status" value="2"/>
</dbReference>
<feature type="domain" description="PII-uridylyltransferase/Glutamine-synthetase adenylyltransferase" evidence="9">
    <location>
        <begin position="790"/>
        <end position="883"/>
    </location>
</feature>
<organism evidence="10">
    <name type="scientific">Oxalobacter aliiformigenes</name>
    <dbReference type="NCBI Taxonomy" id="2946593"/>
    <lineage>
        <taxon>Bacteria</taxon>
        <taxon>Pseudomonadati</taxon>
        <taxon>Pseudomonadota</taxon>
        <taxon>Betaproteobacteria</taxon>
        <taxon>Burkholderiales</taxon>
        <taxon>Oxalobacteraceae</taxon>
        <taxon>Oxalobacter</taxon>
    </lineage>
</organism>
<dbReference type="Gene3D" id="1.20.120.1510">
    <property type="match status" value="1"/>
</dbReference>
<keyword evidence="3 7" id="KW-0547">Nucleotide-binding</keyword>